<dbReference type="EMBL" id="JAVRHP010000003">
    <property type="protein sequence ID" value="MDT0648719.1"/>
    <property type="molecule type" value="Genomic_DNA"/>
</dbReference>
<proteinExistence type="predicted"/>
<feature type="chain" id="PRO_5045920966" evidence="2">
    <location>
        <begin position="22"/>
        <end position="770"/>
    </location>
</feature>
<dbReference type="EC" id="3.4.11.-" evidence="4"/>
<evidence type="ECO:0000256" key="2">
    <source>
        <dbReference type="SAM" id="SignalP"/>
    </source>
</evidence>
<sequence>MRTMRLVCSVFCMFLFAGVNAQENNGESQEPQRQEGHINQNKFRQLYQIFSTPNQYRTASGAPGPAYYQNQADYKMDIVLDDENTRLDGEETITYHNNSPEELAYLWVQLDQNIRKKDAPALEKDPSGMTPVSTPGRFVNRYLEEPFDGGFNIEEVSRNGQPLDYTINQTMMRIDLPEALKSGESYTFTIKWWYNVNNHVTNRARSGYEYFPEDGNRAYVIAQFFPRMAVYNDVEGWQNMQFWGSGEFALPFGDYEVNITVPADHIMEATGELQNRKEVYSREMMNRYEQAKKSFDKPVMIVTQEEAEEAEQGSANRTKTWTYKAEMVRDFAFSTSRKFILDMMAVDVMGKDVMAVSLYPKEGNPLWEQWSTRAVASTLQSYSNHTFRYPYHKAVSVHAKNQGMEYPMICWNYGRPDENGEYSDRVKFGMISVIIHEVGHNYFPMIVNSDERQWGWMDEGLNTFTQFLAEQKFAEEYPEAIAPLDEYPSRRGIPSKIIPYMKGDQSFIAPIMSNPEEVHQLGNNAYGKPATALNILRETVMGRELFDYAYATYAQRWMFKHPTPEDFFRTMEDASGVDLDWFWNGWFYGTENVDIGIERVQKLFVTDKPTEQALEFLRGQGISNADDIDALYVVEEGGEGFEETMKGQSVLENAPSLNEYIMDNFSAEERQNFTIPNYFYQIVFEKPGGLVMPLIVEYEYADGTSEKVTYPAQIWRKNDDRVSKAIATDKEIVKVTIDPDLETADVDLSNNTWPENETKNQFEQFKENAD</sequence>
<organism evidence="4 5">
    <name type="scientific">Autumnicola edwardsiae</name>
    <dbReference type="NCBI Taxonomy" id="3075594"/>
    <lineage>
        <taxon>Bacteria</taxon>
        <taxon>Pseudomonadati</taxon>
        <taxon>Bacteroidota</taxon>
        <taxon>Flavobacteriia</taxon>
        <taxon>Flavobacteriales</taxon>
        <taxon>Flavobacteriaceae</taxon>
        <taxon>Autumnicola</taxon>
    </lineage>
</organism>
<gene>
    <name evidence="4" type="ORF">RM529_01100</name>
</gene>
<dbReference type="CDD" id="cd09604">
    <property type="entry name" value="M1_APN_like"/>
    <property type="match status" value="1"/>
</dbReference>
<dbReference type="GO" id="GO:0004177">
    <property type="term" value="F:aminopeptidase activity"/>
    <property type="evidence" value="ECO:0007669"/>
    <property type="project" value="UniProtKB-KW"/>
</dbReference>
<feature type="signal peptide" evidence="2">
    <location>
        <begin position="1"/>
        <end position="21"/>
    </location>
</feature>
<feature type="region of interest" description="Disordered" evidence="1">
    <location>
        <begin position="747"/>
        <end position="770"/>
    </location>
</feature>
<dbReference type="Pfam" id="PF01433">
    <property type="entry name" value="Peptidase_M1"/>
    <property type="match status" value="1"/>
</dbReference>
<dbReference type="Gene3D" id="1.10.390.10">
    <property type="entry name" value="Neutral Protease Domain 2"/>
    <property type="match status" value="1"/>
</dbReference>
<accession>A0ABU3CQU8</accession>
<keyword evidence="2" id="KW-0732">Signal</keyword>
<feature type="domain" description="Peptidase M1 membrane alanine aminopeptidase" evidence="3">
    <location>
        <begin position="421"/>
        <end position="586"/>
    </location>
</feature>
<protein>
    <submittedName>
        <fullName evidence="4">M1 family metallopeptidase</fullName>
        <ecNumber evidence="4">3.4.11.-</ecNumber>
    </submittedName>
</protein>
<keyword evidence="5" id="KW-1185">Reference proteome</keyword>
<comment type="caution">
    <text evidence="4">The sequence shown here is derived from an EMBL/GenBank/DDBJ whole genome shotgun (WGS) entry which is preliminary data.</text>
</comment>
<dbReference type="SUPFAM" id="SSF55486">
    <property type="entry name" value="Metalloproteases ('zincins'), catalytic domain"/>
    <property type="match status" value="1"/>
</dbReference>
<keyword evidence="4" id="KW-0031">Aminopeptidase</keyword>
<evidence type="ECO:0000313" key="4">
    <source>
        <dbReference type="EMBL" id="MDT0648719.1"/>
    </source>
</evidence>
<keyword evidence="4" id="KW-0645">Protease</keyword>
<dbReference type="RefSeq" id="WP_311482897.1">
    <property type="nucleotide sequence ID" value="NZ_JAVRHP010000003.1"/>
</dbReference>
<feature type="compositionally biased region" description="Basic and acidic residues" evidence="1">
    <location>
        <begin position="756"/>
        <end position="770"/>
    </location>
</feature>
<keyword evidence="4" id="KW-0378">Hydrolase</keyword>
<dbReference type="InterPro" id="IPR014782">
    <property type="entry name" value="Peptidase_M1_dom"/>
</dbReference>
<name>A0ABU3CQU8_9FLAO</name>
<dbReference type="Proteomes" id="UP001248819">
    <property type="component" value="Unassembled WGS sequence"/>
</dbReference>
<evidence type="ECO:0000259" key="3">
    <source>
        <dbReference type="Pfam" id="PF01433"/>
    </source>
</evidence>
<reference evidence="4 5" key="1">
    <citation type="submission" date="2023-09" db="EMBL/GenBank/DDBJ databases">
        <authorList>
            <person name="Rey-Velasco X."/>
        </authorList>
    </citation>
    <scope>NUCLEOTIDE SEQUENCE [LARGE SCALE GENOMIC DNA]</scope>
    <source>
        <strain evidence="4 5">F297</strain>
    </source>
</reference>
<evidence type="ECO:0000313" key="5">
    <source>
        <dbReference type="Proteomes" id="UP001248819"/>
    </source>
</evidence>
<dbReference type="InterPro" id="IPR027268">
    <property type="entry name" value="Peptidase_M4/M1_CTD_sf"/>
</dbReference>
<evidence type="ECO:0000256" key="1">
    <source>
        <dbReference type="SAM" id="MobiDB-lite"/>
    </source>
</evidence>